<dbReference type="EMBL" id="CP146016">
    <property type="protein sequence ID" value="WWQ61065.1"/>
    <property type="molecule type" value="Genomic_DNA"/>
</dbReference>
<sequence>MATLGKSLSILFLTVYLLSMISPSLTQSAYQSSGVATSSNNQKVDPTIITFNQRLALTSIYQGYTDVNGPRSIALFPSYLTGIRAEEYWKSNCTRPVLELVGNGTQTWYHSTGMVLFNAHYGGNGLSLIAYGTYTSGSIADGFLFSLFMTPNSLIDNNQSISYWVSEPNLRGSPPEIFNSSPVQGAIPPLLDVQGVPMFPYSPNPYIVVQWDDYGNYMILYYVKYNGTPYNISVIPITTQIIGSISSTSPFDIYKLNVSYYPAENILLYSVINMNETNFTYPVLNSTVNGVIYGVFNLSNLNLSFPAGTYGFGIEGTSGASQGNLGLIFPGNTSFISTEKYYNLTFIEHGLPTGSRWAVDVNGTFINSTTNEISFLLPAGVYSYAISLISSSVFPAQFEVSPSSGTIYLNKNTTVIVYFNEIVSKEMLNLTFIESGLPTGLPWSVVVNGTMRTTDTNEISFLLPEGIYQYSVISPANYSSSPSVGEIKLITNTTIFITFSSTLHAVTFVEEGLPQGTMWNVTINGHNFSTSNNEIKIYLSSGKYNYSINDVIINAQSLVSFSNLAPSLYYIPSPQQGTFYFNGSTNKVIYIQFFNGMNVNFQIVVQGKYGQQYIGSLACIYGTNPVEIEVNAYYYDITSGSTIPLNSVVVKLSSYSKEGNLIYDTVLTNSQGIAYDNLSSISPTYPIIVPVLVSLGLLTKEITVVFESYENQVKTFSLCVYNDSQFYNLIFFVNGSSLLLLHDNASSYLGGFVGIKAIPQGAGLRYPIYYVLIYPKGSTIPVNLLSTSYTITNPYVILLANAIIWEAEYGNLGYLTAMWGPNSYMYNCILNNYNNNWKQKIFIYLSYADYIALVIGPLLETITNVANLAEDIICLINGLMKGEIGLTAKYGSETAHVIISILKDKYNVIEGPNYDVLCFLQNFNKLTPSQQNQLLSQLISVAYNIENPNENVISLGIKILEKMGENFATAAITSSAAGILAAFAAMRFAQTLFIDATTAAYFVRFTFFSVLEDTFLSATSAVIRVVLLLIIGTILDEEFLIPTANLMIISNKIEDLMVNYIYPIEFYTLSNMQLNGYVANLTDGMLLYRDTMLLEALWSVWYFTNSMLDNESILNPQSIAQGRLFFNDGKVCLNSFYQLNSSYGSLLSNAVDILNQNDPPSINMSGLLGNKEIIGGETLFYTFPTRNIVGIATIGNNTYTEIFYGKTYIIVNETGIYGNYPYAVFNKIGNLTDIVLFNASEGNLVIYSNANVNLTPYSFINESINPFQSEEVENNSLIMLNLMNRDNNSLINEGNSTLAFVLNKPSLLEINGTIIHLPYNKITILVPAGKYQYEIISNNNTLQKGSLSLGNSSHVVVTSSLGRIPLFPWILIAFVIVLIIVVLIVILNRKI</sequence>
<proteinExistence type="predicted"/>
<protein>
    <recommendedName>
        <fullName evidence="4">Thermopsin</fullName>
    </recommendedName>
</protein>
<evidence type="ECO:0000313" key="2">
    <source>
        <dbReference type="EMBL" id="WWQ61065.1"/>
    </source>
</evidence>
<evidence type="ECO:0000256" key="1">
    <source>
        <dbReference type="SAM" id="Phobius"/>
    </source>
</evidence>
<dbReference type="GeneID" id="89335700"/>
<dbReference type="Proteomes" id="UP001432202">
    <property type="component" value="Chromosome"/>
</dbReference>
<keyword evidence="3" id="KW-1185">Reference proteome</keyword>
<keyword evidence="1" id="KW-0472">Membrane</keyword>
<evidence type="ECO:0000313" key="3">
    <source>
        <dbReference type="Proteomes" id="UP001432202"/>
    </source>
</evidence>
<feature type="transmembrane region" description="Helical" evidence="1">
    <location>
        <begin position="1366"/>
        <end position="1387"/>
    </location>
</feature>
<reference evidence="2 3" key="1">
    <citation type="submission" date="2024-02" db="EMBL/GenBank/DDBJ databases">
        <title>STSV induces naive adaptation in Sulfolobus.</title>
        <authorList>
            <person name="Xiang X."/>
            <person name="Song M."/>
        </authorList>
    </citation>
    <scope>NUCLEOTIDE SEQUENCE [LARGE SCALE GENOMIC DNA]</scope>
    <source>
        <strain evidence="2 3">RT2</strain>
    </source>
</reference>
<organism evidence="2 3">
    <name type="scientific">Sulfolobus tengchongensis</name>
    <dbReference type="NCBI Taxonomy" id="207809"/>
    <lineage>
        <taxon>Archaea</taxon>
        <taxon>Thermoproteota</taxon>
        <taxon>Thermoprotei</taxon>
        <taxon>Sulfolobales</taxon>
        <taxon>Sulfolobaceae</taxon>
        <taxon>Sulfolobus</taxon>
    </lineage>
</organism>
<keyword evidence="1" id="KW-0812">Transmembrane</keyword>
<evidence type="ECO:0008006" key="4">
    <source>
        <dbReference type="Google" id="ProtNLM"/>
    </source>
</evidence>
<name>A0AAX4L2E8_9CREN</name>
<gene>
    <name evidence="2" type="ORF">V6M85_02990</name>
</gene>
<accession>A0AAX4L2E8</accession>
<keyword evidence="1" id="KW-1133">Transmembrane helix</keyword>
<dbReference type="RefSeq" id="WP_338602820.1">
    <property type="nucleotide sequence ID" value="NZ_CP146016.1"/>
</dbReference>